<evidence type="ECO:0000259" key="1">
    <source>
        <dbReference type="Pfam" id="PF01551"/>
    </source>
</evidence>
<comment type="caution">
    <text evidence="2">The sequence shown here is derived from an EMBL/GenBank/DDBJ whole genome shotgun (WGS) entry which is preliminary data.</text>
</comment>
<dbReference type="EMBL" id="PDSK01000090">
    <property type="protein sequence ID" value="PIE34354.1"/>
    <property type="molecule type" value="Genomic_DNA"/>
</dbReference>
<accession>A0A2G6KFA1</accession>
<dbReference type="Gene3D" id="2.60.40.10">
    <property type="entry name" value="Immunoglobulins"/>
    <property type="match status" value="1"/>
</dbReference>
<dbReference type="PANTHER" id="PTHR21666:SF285">
    <property type="entry name" value="M23 FAMILY METALLOPEPTIDASE"/>
    <property type="match status" value="1"/>
</dbReference>
<organism evidence="2 3">
    <name type="scientific">candidate division KSB3 bacterium</name>
    <dbReference type="NCBI Taxonomy" id="2044937"/>
    <lineage>
        <taxon>Bacteria</taxon>
        <taxon>candidate division KSB3</taxon>
    </lineage>
</organism>
<dbReference type="InterPro" id="IPR011055">
    <property type="entry name" value="Dup_hybrid_motif"/>
</dbReference>
<dbReference type="Gene3D" id="2.70.70.10">
    <property type="entry name" value="Glucose Permease (Domain IIA)"/>
    <property type="match status" value="1"/>
</dbReference>
<dbReference type="PANTHER" id="PTHR21666">
    <property type="entry name" value="PEPTIDASE-RELATED"/>
    <property type="match status" value="1"/>
</dbReference>
<reference evidence="2 3" key="1">
    <citation type="submission" date="2017-10" db="EMBL/GenBank/DDBJ databases">
        <title>Novel microbial diversity and functional potential in the marine mammal oral microbiome.</title>
        <authorList>
            <person name="Dudek N.K."/>
            <person name="Sun C.L."/>
            <person name="Burstein D."/>
            <person name="Kantor R.S."/>
            <person name="Aliaga Goltsman D.S."/>
            <person name="Bik E.M."/>
            <person name="Thomas B.C."/>
            <person name="Banfield J.F."/>
            <person name="Relman D.A."/>
        </authorList>
    </citation>
    <scope>NUCLEOTIDE SEQUENCE [LARGE SCALE GENOMIC DNA]</scope>
    <source>
        <strain evidence="2">DOLJORAL78_47_16</strain>
    </source>
</reference>
<evidence type="ECO:0000313" key="3">
    <source>
        <dbReference type="Proteomes" id="UP000230821"/>
    </source>
</evidence>
<dbReference type="Proteomes" id="UP000230821">
    <property type="component" value="Unassembled WGS sequence"/>
</dbReference>
<sequence>MQRRWLLFVSVVGLVVYSHSFVSAQNDWCYPLEIKAGLSSNFGEFRGNRVHTGVDLRTNMRTGYKVYAIDDGMIVRLSVKKLGFGNALYIEHPNGLMSVYGHLDRFVEEGLGLRTLVRQHQQQKGTKYPGNIYLKQPVKKGQLIAYSGETGYGLPHLHFEVRRGGATPIDPFEHGFSYEDASPPVIEGFLIEPIGSGSFVDNEHFVRKYPTEQQQDGTFLVNHIPKVSGKLRFTGAAYDQIGAQNKCAVDRIDLFIAYSGVDSLDLSIDQERYFSNRFDKVTYKTNHRGGLVYDYNFTRLSNPTQYYYRLYTIDAQRFPYRQVFAKNDGIWDTAKAKEGLHTVVLETRDVNGNLSVGHLRVYVEKTHDAKDEKRPFALPQGKNWYLEVREFQGFLEVVCYANIPLQAAPMLHVKAPNGTVTDLPARPKGANAFSAEYDLKPGQDGMVELTVTAQPKQGDTIQEVRQFPVKTIAAGSGGTVSYGQKASMTFPAGALYEDVFTNIWPTSAYEETPGLPLMSEVYDFRPAGVPLEKKGLIRIQYPKNVTDPKTLGIFWWDAVKKRWYYMDDKQDTATHSLKASIIYPSIYAVLQDTVAPVISDLRPENGSTAKASLSKISAVIKDTGKGVDESSIVMTFDGKRVSGEYDPDRRKVSYPLTKKLASGTHTLTVQALDKAGHAAKAMKSTFTVK</sequence>
<dbReference type="InterPro" id="IPR016047">
    <property type="entry name" value="M23ase_b-sheet_dom"/>
</dbReference>
<evidence type="ECO:0000313" key="2">
    <source>
        <dbReference type="EMBL" id="PIE34354.1"/>
    </source>
</evidence>
<dbReference type="SUPFAM" id="SSF51261">
    <property type="entry name" value="Duplicated hybrid motif"/>
    <property type="match status" value="1"/>
</dbReference>
<dbReference type="Pfam" id="PF01551">
    <property type="entry name" value="Peptidase_M23"/>
    <property type="match status" value="1"/>
</dbReference>
<dbReference type="InterPro" id="IPR013783">
    <property type="entry name" value="Ig-like_fold"/>
</dbReference>
<gene>
    <name evidence="2" type="ORF">CSA56_08200</name>
</gene>
<dbReference type="CDD" id="cd12797">
    <property type="entry name" value="M23_peptidase"/>
    <property type="match status" value="1"/>
</dbReference>
<name>A0A2G6KFA1_9BACT</name>
<proteinExistence type="predicted"/>
<protein>
    <recommendedName>
        <fullName evidence="1">M23ase beta-sheet core domain-containing protein</fullName>
    </recommendedName>
</protein>
<dbReference type="AlphaFoldDB" id="A0A2G6KFA1"/>
<dbReference type="InterPro" id="IPR050570">
    <property type="entry name" value="Cell_wall_metabolism_enzyme"/>
</dbReference>
<feature type="domain" description="M23ase beta-sheet core" evidence="1">
    <location>
        <begin position="50"/>
        <end position="110"/>
    </location>
</feature>
<dbReference type="GO" id="GO:0004222">
    <property type="term" value="F:metalloendopeptidase activity"/>
    <property type="evidence" value="ECO:0007669"/>
    <property type="project" value="TreeGrafter"/>
</dbReference>